<protein>
    <submittedName>
        <fullName evidence="2">Transcriptional activator, TenA family</fullName>
    </submittedName>
</protein>
<dbReference type="Pfam" id="PF03070">
    <property type="entry name" value="TENA_THI-4"/>
    <property type="match status" value="1"/>
</dbReference>
<reference evidence="2 3" key="2">
    <citation type="journal article" date="2011" name="Stand. Genomic Sci.">
        <title>Complete genome sequence of Leadbetterella byssophila type strain (4M15).</title>
        <authorList>
            <person name="Abt B."/>
            <person name="Teshima H."/>
            <person name="Lucas S."/>
            <person name="Lapidus A."/>
            <person name="Del Rio T.G."/>
            <person name="Nolan M."/>
            <person name="Tice H."/>
            <person name="Cheng J.F."/>
            <person name="Pitluck S."/>
            <person name="Liolios K."/>
            <person name="Pagani I."/>
            <person name="Ivanova N."/>
            <person name="Mavromatis K."/>
            <person name="Pati A."/>
            <person name="Tapia R."/>
            <person name="Han C."/>
            <person name="Goodwin L."/>
            <person name="Chen A."/>
            <person name="Palaniappan K."/>
            <person name="Land M."/>
            <person name="Hauser L."/>
            <person name="Chang Y.J."/>
            <person name="Jeffries C.D."/>
            <person name="Rohde M."/>
            <person name="Goker M."/>
            <person name="Tindall B.J."/>
            <person name="Detter J.C."/>
            <person name="Woyke T."/>
            <person name="Bristow J."/>
            <person name="Eisen J.A."/>
            <person name="Markowitz V."/>
            <person name="Hugenholtz P."/>
            <person name="Klenk H.P."/>
            <person name="Kyrpides N.C."/>
        </authorList>
    </citation>
    <scope>NUCLEOTIDE SEQUENCE [LARGE SCALE GENOMIC DNA]</scope>
    <source>
        <strain evidence="3">DSM 17132 / JCM 16389 / KACC 11308 / NBRC 106382 / 4M15</strain>
    </source>
</reference>
<evidence type="ECO:0000313" key="2">
    <source>
        <dbReference type="EMBL" id="ADQ16158.1"/>
    </source>
</evidence>
<dbReference type="PANTHER" id="PTHR43198:SF2">
    <property type="entry name" value="SI:CH1073-67J19.1-RELATED"/>
    <property type="match status" value="1"/>
</dbReference>
<dbReference type="KEGG" id="lby:Lbys_0380"/>
<dbReference type="InterPro" id="IPR050967">
    <property type="entry name" value="Thiamine_Salvage_TenA"/>
</dbReference>
<dbReference type="PANTHER" id="PTHR43198">
    <property type="entry name" value="BIFUNCTIONAL TH2 PROTEIN"/>
    <property type="match status" value="1"/>
</dbReference>
<dbReference type="HOGENOM" id="CLU_077537_3_2_10"/>
<dbReference type="eggNOG" id="COG0819">
    <property type="taxonomic scope" value="Bacteria"/>
</dbReference>
<dbReference type="EMBL" id="CP002305">
    <property type="protein sequence ID" value="ADQ16158.1"/>
    <property type="molecule type" value="Genomic_DNA"/>
</dbReference>
<proteinExistence type="predicted"/>
<organism evidence="2 3">
    <name type="scientific">Leadbetterella byssophila (strain DSM 17132 / JCM 16389 / KACC 11308 / NBRC 106382 / 4M15)</name>
    <dbReference type="NCBI Taxonomy" id="649349"/>
    <lineage>
        <taxon>Bacteria</taxon>
        <taxon>Pseudomonadati</taxon>
        <taxon>Bacteroidota</taxon>
        <taxon>Cytophagia</taxon>
        <taxon>Cytophagales</taxon>
        <taxon>Leadbetterellaceae</taxon>
        <taxon>Leadbetterella</taxon>
    </lineage>
</organism>
<sequence length="208" mass="24140">MNWFEEADKSSAAILEKIYNHPFIQDLQSGTLDKDIFQYYMEQDAVYLKGFAKVLQKIAENLPNEKDTFSYAKFSENAIAAEQSLHSNYITHKEIQAQPACHHYLLFLQHHLSQLENALAAVLPCFVVYEKVGNYILKHTDLEGHPYASWIQLYGGEEFSLSVQEAIRITNQYAHLNGSMKEIYLQGCELEYLFWDGAYKKLRWIKTS</sequence>
<dbReference type="Gene3D" id="1.20.910.10">
    <property type="entry name" value="Heme oxygenase-like"/>
    <property type="match status" value="1"/>
</dbReference>
<evidence type="ECO:0000313" key="3">
    <source>
        <dbReference type="Proteomes" id="UP000007435"/>
    </source>
</evidence>
<dbReference type="STRING" id="649349.Lbys_0380"/>
<keyword evidence="3" id="KW-1185">Reference proteome</keyword>
<reference key="1">
    <citation type="submission" date="2010-11" db="EMBL/GenBank/DDBJ databases">
        <title>The complete genome of Leadbetterella byssophila DSM 17132.</title>
        <authorList>
            <consortium name="US DOE Joint Genome Institute (JGI-PGF)"/>
            <person name="Lucas S."/>
            <person name="Copeland A."/>
            <person name="Lapidus A."/>
            <person name="Glavina del Rio T."/>
            <person name="Dalin E."/>
            <person name="Tice H."/>
            <person name="Bruce D."/>
            <person name="Goodwin L."/>
            <person name="Pitluck S."/>
            <person name="Kyrpides N."/>
            <person name="Mavromatis K."/>
            <person name="Ivanova N."/>
            <person name="Teshima H."/>
            <person name="Brettin T."/>
            <person name="Detter J.C."/>
            <person name="Han C."/>
            <person name="Tapia R."/>
            <person name="Land M."/>
            <person name="Hauser L."/>
            <person name="Markowitz V."/>
            <person name="Cheng J.-F."/>
            <person name="Hugenholtz P."/>
            <person name="Woyke T."/>
            <person name="Wu D."/>
            <person name="Tindall B."/>
            <person name="Pomrenke H.G."/>
            <person name="Brambilla E."/>
            <person name="Klenk H.-P."/>
            <person name="Eisen J.A."/>
        </authorList>
    </citation>
    <scope>NUCLEOTIDE SEQUENCE [LARGE SCALE GENOMIC DNA]</scope>
    <source>
        <strain>DSM 17132</strain>
    </source>
</reference>
<dbReference type="OrthoDB" id="34166at2"/>
<dbReference type="AlphaFoldDB" id="E4RW15"/>
<dbReference type="SUPFAM" id="SSF48613">
    <property type="entry name" value="Heme oxygenase-like"/>
    <property type="match status" value="1"/>
</dbReference>
<dbReference type="GO" id="GO:0005829">
    <property type="term" value="C:cytosol"/>
    <property type="evidence" value="ECO:0007669"/>
    <property type="project" value="TreeGrafter"/>
</dbReference>
<feature type="domain" description="Thiaminase-2/PQQC" evidence="1">
    <location>
        <begin position="13"/>
        <end position="200"/>
    </location>
</feature>
<gene>
    <name evidence="2" type="ordered locus">Lbys_0380</name>
</gene>
<dbReference type="InterPro" id="IPR016084">
    <property type="entry name" value="Haem_Oase-like_multi-hlx"/>
</dbReference>
<name>E4RW15_LEAB4</name>
<accession>E4RW15</accession>
<dbReference type="RefSeq" id="WP_013407213.1">
    <property type="nucleotide sequence ID" value="NC_014655.1"/>
</dbReference>
<dbReference type="CDD" id="cd19365">
    <property type="entry name" value="TenA_C-like"/>
    <property type="match status" value="1"/>
</dbReference>
<dbReference type="InterPro" id="IPR004305">
    <property type="entry name" value="Thiaminase-2/PQQC"/>
</dbReference>
<dbReference type="Proteomes" id="UP000007435">
    <property type="component" value="Chromosome"/>
</dbReference>
<evidence type="ECO:0000259" key="1">
    <source>
        <dbReference type="Pfam" id="PF03070"/>
    </source>
</evidence>